<evidence type="ECO:0000313" key="2">
    <source>
        <dbReference type="Proteomes" id="UP000295444"/>
    </source>
</evidence>
<evidence type="ECO:0008006" key="3">
    <source>
        <dbReference type="Google" id="ProtNLM"/>
    </source>
</evidence>
<accession>A0A4R6S0T9</accession>
<dbReference type="EMBL" id="SNXZ01000007">
    <property type="protein sequence ID" value="TDP92843.1"/>
    <property type="molecule type" value="Genomic_DNA"/>
</dbReference>
<evidence type="ECO:0000313" key="1">
    <source>
        <dbReference type="EMBL" id="TDP92843.1"/>
    </source>
</evidence>
<reference evidence="1 2" key="1">
    <citation type="submission" date="2019-03" db="EMBL/GenBank/DDBJ databases">
        <title>Genomic Encyclopedia of Type Strains, Phase IV (KMG-IV): sequencing the most valuable type-strain genomes for metagenomic binning, comparative biology and taxonomic classification.</title>
        <authorList>
            <person name="Goeker M."/>
        </authorList>
    </citation>
    <scope>NUCLEOTIDE SEQUENCE [LARGE SCALE GENOMIC DNA]</scope>
    <source>
        <strain evidence="1 2">DSM 45361</strain>
    </source>
</reference>
<sequence length="362" mass="39320">MPIGHREQQQPEVPPGGVLGQFLKGVRRAQAAGVRENRAFDQQDVATIATAVGRAPSVHNTQPWHVEFAGPVVTILERTDIGLRRHDPVGRDRLISCGSALTNARLAVRRLGRAADTQAFPDHDRRDAVGRVRAGDDVPPTPAELARFRAIALRHSHRRRFGPQRPDPALVRELLEVPVADGVGLLHLSGPAMLDPLAALLSVAGQVMRGDIAYQQELDVWRDSTTSGSREGYLPAPRSERALPWAGLVDRDTAIPPKSVLRERLAAETLVLVTTVGDGRSDHVAAGVTLQEVWLECVARGLAASVLTQPLHVVDVRAGLIEQLELTGYPQVLMRLGHPRSVARSSARKVLTDIVRSPRTHG</sequence>
<organism evidence="1 2">
    <name type="scientific">Labedaea rhizosphaerae</name>
    <dbReference type="NCBI Taxonomy" id="598644"/>
    <lineage>
        <taxon>Bacteria</taxon>
        <taxon>Bacillati</taxon>
        <taxon>Actinomycetota</taxon>
        <taxon>Actinomycetes</taxon>
        <taxon>Pseudonocardiales</taxon>
        <taxon>Pseudonocardiaceae</taxon>
        <taxon>Labedaea</taxon>
    </lineage>
</organism>
<comment type="caution">
    <text evidence="1">The sequence shown here is derived from an EMBL/GenBank/DDBJ whole genome shotgun (WGS) entry which is preliminary data.</text>
</comment>
<dbReference type="Gene3D" id="3.40.109.10">
    <property type="entry name" value="NADH Oxidase"/>
    <property type="match status" value="1"/>
</dbReference>
<dbReference type="AlphaFoldDB" id="A0A4R6S0T9"/>
<name>A0A4R6S0T9_LABRH</name>
<protein>
    <recommendedName>
        <fullName evidence="3">Nitroreductase</fullName>
    </recommendedName>
</protein>
<dbReference type="SUPFAM" id="SSF55469">
    <property type="entry name" value="FMN-dependent nitroreductase-like"/>
    <property type="match status" value="2"/>
</dbReference>
<dbReference type="GO" id="GO:0016491">
    <property type="term" value="F:oxidoreductase activity"/>
    <property type="evidence" value="ECO:0007669"/>
    <property type="project" value="InterPro"/>
</dbReference>
<keyword evidence="2" id="KW-1185">Reference proteome</keyword>
<gene>
    <name evidence="1" type="ORF">EV186_10758</name>
</gene>
<proteinExistence type="predicted"/>
<dbReference type="NCBIfam" id="NF047509">
    <property type="entry name" value="Rv3131_FMN_oxido"/>
    <property type="match status" value="1"/>
</dbReference>
<dbReference type="Proteomes" id="UP000295444">
    <property type="component" value="Unassembled WGS sequence"/>
</dbReference>
<dbReference type="InterPro" id="IPR000415">
    <property type="entry name" value="Nitroreductase-like"/>
</dbReference>